<dbReference type="PROSITE" id="PS51186">
    <property type="entry name" value="GNAT"/>
    <property type="match status" value="1"/>
</dbReference>
<reference evidence="2 3" key="1">
    <citation type="submission" date="2018-11" db="EMBL/GenBank/DDBJ databases">
        <title>Chitinophaga lutea sp.nov., isolate from arsenic contaminated soil.</title>
        <authorList>
            <person name="Zong Y."/>
        </authorList>
    </citation>
    <scope>NUCLEOTIDE SEQUENCE [LARGE SCALE GENOMIC DNA]</scope>
    <source>
        <strain evidence="2 3">ZY74</strain>
    </source>
</reference>
<feature type="domain" description="N-acetyltransferase" evidence="1">
    <location>
        <begin position="1"/>
        <end position="143"/>
    </location>
</feature>
<dbReference type="Proteomes" id="UP000278351">
    <property type="component" value="Unassembled WGS sequence"/>
</dbReference>
<dbReference type="InterPro" id="IPR016181">
    <property type="entry name" value="Acyl_CoA_acyltransferase"/>
</dbReference>
<accession>A0A3N4QJY5</accession>
<dbReference type="Pfam" id="PF13508">
    <property type="entry name" value="Acetyltransf_7"/>
    <property type="match status" value="1"/>
</dbReference>
<name>A0A3N4QJY5_9BACT</name>
<dbReference type="SUPFAM" id="SSF55729">
    <property type="entry name" value="Acyl-CoA N-acyltransferases (Nat)"/>
    <property type="match status" value="1"/>
</dbReference>
<dbReference type="RefSeq" id="WP_123844497.1">
    <property type="nucleotide sequence ID" value="NZ_RPDH01000001.1"/>
</dbReference>
<dbReference type="InterPro" id="IPR000182">
    <property type="entry name" value="GNAT_dom"/>
</dbReference>
<dbReference type="EMBL" id="RPDH01000001">
    <property type="protein sequence ID" value="RPE12084.1"/>
    <property type="molecule type" value="Genomic_DNA"/>
</dbReference>
<dbReference type="PANTHER" id="PTHR43233:SF1">
    <property type="entry name" value="FAMILY N-ACETYLTRANSFERASE, PUTATIVE (AFU_ORTHOLOGUE AFUA_6G03350)-RELATED"/>
    <property type="match status" value="1"/>
</dbReference>
<dbReference type="CDD" id="cd04301">
    <property type="entry name" value="NAT_SF"/>
    <property type="match status" value="1"/>
</dbReference>
<keyword evidence="2" id="KW-0808">Transferase</keyword>
<gene>
    <name evidence="2" type="ORF">EGT74_00560</name>
</gene>
<evidence type="ECO:0000313" key="2">
    <source>
        <dbReference type="EMBL" id="RPE12084.1"/>
    </source>
</evidence>
<dbReference type="OrthoDB" id="3216107at2"/>
<proteinExistence type="predicted"/>
<comment type="caution">
    <text evidence="2">The sequence shown here is derived from an EMBL/GenBank/DDBJ whole genome shotgun (WGS) entry which is preliminary data.</text>
</comment>
<dbReference type="PANTHER" id="PTHR43233">
    <property type="entry name" value="FAMILY N-ACETYLTRANSFERASE, PUTATIVE (AFU_ORTHOLOGUE AFUA_6G03350)-RELATED"/>
    <property type="match status" value="1"/>
</dbReference>
<keyword evidence="3" id="KW-1185">Reference proteome</keyword>
<dbReference type="GO" id="GO:0016747">
    <property type="term" value="F:acyltransferase activity, transferring groups other than amino-acyl groups"/>
    <property type="evidence" value="ECO:0007669"/>
    <property type="project" value="InterPro"/>
</dbReference>
<evidence type="ECO:0000313" key="3">
    <source>
        <dbReference type="Proteomes" id="UP000278351"/>
    </source>
</evidence>
<sequence length="153" mass="17345">MQPVTSQRGPFRISSDPALLQLGVIHQYLSEDSYWAKGVPLSIVETSIANSLCFGVYHEGSQVGFARVITDRATFGYLADVFILPAFRKQGLSKWLMEVILAHPELQTLRRMSLMTQDAQGLYAQFGFIVFDYPERFMVRRFEQNYGAVPTSL</sequence>
<protein>
    <submittedName>
        <fullName evidence="2">N-acetyltransferase</fullName>
    </submittedName>
</protein>
<dbReference type="InterPro" id="IPR053144">
    <property type="entry name" value="Acetyltransferase_Butenolide"/>
</dbReference>
<dbReference type="AlphaFoldDB" id="A0A3N4QJY5"/>
<dbReference type="Gene3D" id="3.40.630.30">
    <property type="match status" value="1"/>
</dbReference>
<organism evidence="2 3">
    <name type="scientific">Chitinophaga lutea</name>
    <dbReference type="NCBI Taxonomy" id="2488634"/>
    <lineage>
        <taxon>Bacteria</taxon>
        <taxon>Pseudomonadati</taxon>
        <taxon>Bacteroidota</taxon>
        <taxon>Chitinophagia</taxon>
        <taxon>Chitinophagales</taxon>
        <taxon>Chitinophagaceae</taxon>
        <taxon>Chitinophaga</taxon>
    </lineage>
</organism>
<evidence type="ECO:0000259" key="1">
    <source>
        <dbReference type="PROSITE" id="PS51186"/>
    </source>
</evidence>